<dbReference type="InterPro" id="IPR000073">
    <property type="entry name" value="AB_hydrolase_1"/>
</dbReference>
<protein>
    <submittedName>
        <fullName evidence="2">Alpha/beta hydrolase</fullName>
    </submittedName>
</protein>
<dbReference type="Pfam" id="PF12697">
    <property type="entry name" value="Abhydrolase_6"/>
    <property type="match status" value="1"/>
</dbReference>
<dbReference type="PANTHER" id="PTHR43798:SF33">
    <property type="entry name" value="HYDROLASE, PUTATIVE (AFU_ORTHOLOGUE AFUA_2G14860)-RELATED"/>
    <property type="match status" value="1"/>
</dbReference>
<dbReference type="InterPro" id="IPR029058">
    <property type="entry name" value="AB_hydrolase_fold"/>
</dbReference>
<dbReference type="PANTHER" id="PTHR43798">
    <property type="entry name" value="MONOACYLGLYCEROL LIPASE"/>
    <property type="match status" value="1"/>
</dbReference>
<accession>A0A3D3G383</accession>
<dbReference type="Proteomes" id="UP000262257">
    <property type="component" value="Unassembled WGS sequence"/>
</dbReference>
<sequence>MTKPLIHFAHANGVPSKVYEKLFEQLRDEYDIIYVPLIGPDKRYPITNHWPHLVEQIIDSIVRQAHGRKVIGLGHSLGSVLTMMASYQRPELFSQVIMLDPPLIMGKASFVFHMAKCFKPQLVDQMTPAGLSVRRRDHWESREQAGELLRTKGFYKDFDADCFQAYLKYALTEDPVRGGVTLTIPKNDEVEIFRKNPSLWWLPMAKPKIPVHLVVGNKSVFLKRRFPHVAKKKIGISFSIAEGGHMFPLEHPVEVGRLVKQLIHA</sequence>
<reference evidence="2 3" key="1">
    <citation type="journal article" date="2018" name="Nat. Biotechnol.">
        <title>A standardized bacterial taxonomy based on genome phylogeny substantially revises the tree of life.</title>
        <authorList>
            <person name="Parks D.H."/>
            <person name="Chuvochina M."/>
            <person name="Waite D.W."/>
            <person name="Rinke C."/>
            <person name="Skarshewski A."/>
            <person name="Chaumeil P.A."/>
            <person name="Hugenholtz P."/>
        </authorList>
    </citation>
    <scope>NUCLEOTIDE SEQUENCE [LARGE SCALE GENOMIC DNA]</scope>
    <source>
        <strain evidence="2">UBA10045</strain>
    </source>
</reference>
<dbReference type="GO" id="GO:0016787">
    <property type="term" value="F:hydrolase activity"/>
    <property type="evidence" value="ECO:0007669"/>
    <property type="project" value="UniProtKB-KW"/>
</dbReference>
<feature type="domain" description="AB hydrolase-1" evidence="1">
    <location>
        <begin position="10"/>
        <end position="255"/>
    </location>
</feature>
<dbReference type="SUPFAM" id="SSF53474">
    <property type="entry name" value="alpha/beta-Hydrolases"/>
    <property type="match status" value="1"/>
</dbReference>
<keyword evidence="2" id="KW-0378">Hydrolase</keyword>
<evidence type="ECO:0000313" key="3">
    <source>
        <dbReference type="Proteomes" id="UP000262257"/>
    </source>
</evidence>
<dbReference type="AlphaFoldDB" id="A0A3D3G383"/>
<proteinExistence type="predicted"/>
<comment type="caution">
    <text evidence="2">The sequence shown here is derived from an EMBL/GenBank/DDBJ whole genome shotgun (WGS) entry which is preliminary data.</text>
</comment>
<name>A0A3D3G383_ACIRA</name>
<gene>
    <name evidence="2" type="ORF">DIC32_10665</name>
</gene>
<dbReference type="EMBL" id="DPXL01000135">
    <property type="protein sequence ID" value="HCM31898.1"/>
    <property type="molecule type" value="Genomic_DNA"/>
</dbReference>
<organism evidence="2 3">
    <name type="scientific">Acinetobacter radioresistens</name>
    <dbReference type="NCBI Taxonomy" id="40216"/>
    <lineage>
        <taxon>Bacteria</taxon>
        <taxon>Pseudomonadati</taxon>
        <taxon>Pseudomonadota</taxon>
        <taxon>Gammaproteobacteria</taxon>
        <taxon>Moraxellales</taxon>
        <taxon>Moraxellaceae</taxon>
        <taxon>Acinetobacter</taxon>
    </lineage>
</organism>
<evidence type="ECO:0000313" key="2">
    <source>
        <dbReference type="EMBL" id="HCM31898.1"/>
    </source>
</evidence>
<dbReference type="GO" id="GO:0016020">
    <property type="term" value="C:membrane"/>
    <property type="evidence" value="ECO:0007669"/>
    <property type="project" value="TreeGrafter"/>
</dbReference>
<dbReference type="Gene3D" id="3.40.50.1820">
    <property type="entry name" value="alpha/beta hydrolase"/>
    <property type="match status" value="1"/>
</dbReference>
<dbReference type="InterPro" id="IPR050266">
    <property type="entry name" value="AB_hydrolase_sf"/>
</dbReference>
<evidence type="ECO:0000259" key="1">
    <source>
        <dbReference type="Pfam" id="PF12697"/>
    </source>
</evidence>